<proteinExistence type="predicted"/>
<evidence type="ECO:0000313" key="3">
    <source>
        <dbReference type="Proteomes" id="UP001220225"/>
    </source>
</evidence>
<dbReference type="Proteomes" id="UP001220225">
    <property type="component" value="Unassembled WGS sequence"/>
</dbReference>
<dbReference type="RefSeq" id="WP_273576629.1">
    <property type="nucleotide sequence ID" value="NZ_JAQRFN010000021.1"/>
</dbReference>
<dbReference type="EMBL" id="JAQRFN010000021">
    <property type="protein sequence ID" value="MDC9598097.1"/>
    <property type="molecule type" value="Genomic_DNA"/>
</dbReference>
<comment type="caution">
    <text evidence="2">The sequence shown here is derived from an EMBL/GenBank/DDBJ whole genome shotgun (WGS) entry which is preliminary data.</text>
</comment>
<gene>
    <name evidence="2" type="ORF">PSI14_14885</name>
</gene>
<sequence>MAKAHSKQNRQNRTLLHRGIRAAKWQAEPPTRDKFNGKMA</sequence>
<protein>
    <submittedName>
        <fullName evidence="2">Uncharacterized protein</fullName>
    </submittedName>
</protein>
<organism evidence="2 3">
    <name type="scientific">Xenorhabdus anantnagensis</name>
    <dbReference type="NCBI Taxonomy" id="3025875"/>
    <lineage>
        <taxon>Bacteria</taxon>
        <taxon>Pseudomonadati</taxon>
        <taxon>Pseudomonadota</taxon>
        <taxon>Gammaproteobacteria</taxon>
        <taxon>Enterobacterales</taxon>
        <taxon>Morganellaceae</taxon>
        <taxon>Xenorhabdus</taxon>
    </lineage>
</organism>
<keyword evidence="3" id="KW-1185">Reference proteome</keyword>
<reference evidence="2 3" key="1">
    <citation type="submission" date="2023-02" db="EMBL/GenBank/DDBJ databases">
        <title>Entomopathogenic bacteria.</title>
        <authorList>
            <person name="Machado R.A."/>
        </authorList>
    </citation>
    <scope>NUCLEOTIDE SEQUENCE [LARGE SCALE GENOMIC DNA]</scope>
    <source>
        <strain evidence="2 3">XENO-2</strain>
    </source>
</reference>
<name>A0ABT5LUK6_9GAMM</name>
<feature type="region of interest" description="Disordered" evidence="1">
    <location>
        <begin position="1"/>
        <end position="20"/>
    </location>
</feature>
<accession>A0ABT5LUK6</accession>
<evidence type="ECO:0000256" key="1">
    <source>
        <dbReference type="SAM" id="MobiDB-lite"/>
    </source>
</evidence>
<evidence type="ECO:0000313" key="2">
    <source>
        <dbReference type="EMBL" id="MDC9598097.1"/>
    </source>
</evidence>